<evidence type="ECO:0000259" key="1">
    <source>
        <dbReference type="Pfam" id="PF00095"/>
    </source>
</evidence>
<organism evidence="2">
    <name type="scientific">Magallana gigas</name>
    <name type="common">Pacific oyster</name>
    <name type="synonym">Crassostrea gigas</name>
    <dbReference type="NCBI Taxonomy" id="29159"/>
    <lineage>
        <taxon>Eukaryota</taxon>
        <taxon>Metazoa</taxon>
        <taxon>Spiralia</taxon>
        <taxon>Lophotrochozoa</taxon>
        <taxon>Mollusca</taxon>
        <taxon>Bivalvia</taxon>
        <taxon>Autobranchia</taxon>
        <taxon>Pteriomorphia</taxon>
        <taxon>Ostreida</taxon>
        <taxon>Ostreoidea</taxon>
        <taxon>Ostreidae</taxon>
        <taxon>Magallana</taxon>
    </lineage>
</organism>
<dbReference type="InParanoid" id="K1RMN3"/>
<dbReference type="Gene3D" id="4.10.75.10">
    <property type="entry name" value="Elafin-like"/>
    <property type="match status" value="1"/>
</dbReference>
<proteinExistence type="predicted"/>
<dbReference type="InterPro" id="IPR036645">
    <property type="entry name" value="Elafin-like_sf"/>
</dbReference>
<dbReference type="GO" id="GO:0030414">
    <property type="term" value="F:peptidase inhibitor activity"/>
    <property type="evidence" value="ECO:0007669"/>
    <property type="project" value="InterPro"/>
</dbReference>
<dbReference type="AlphaFoldDB" id="K1RMN3"/>
<name>K1RMN3_MAGGI</name>
<reference evidence="2" key="1">
    <citation type="journal article" date="2012" name="Nature">
        <title>The oyster genome reveals stress adaptation and complexity of shell formation.</title>
        <authorList>
            <person name="Zhang G."/>
            <person name="Fang X."/>
            <person name="Guo X."/>
            <person name="Li L."/>
            <person name="Luo R."/>
            <person name="Xu F."/>
            <person name="Yang P."/>
            <person name="Zhang L."/>
            <person name="Wang X."/>
            <person name="Qi H."/>
            <person name="Xiong Z."/>
            <person name="Que H."/>
            <person name="Xie Y."/>
            <person name="Holland P.W."/>
            <person name="Paps J."/>
            <person name="Zhu Y."/>
            <person name="Wu F."/>
            <person name="Chen Y."/>
            <person name="Wang J."/>
            <person name="Peng C."/>
            <person name="Meng J."/>
            <person name="Yang L."/>
            <person name="Liu J."/>
            <person name="Wen B."/>
            <person name="Zhang N."/>
            <person name="Huang Z."/>
            <person name="Zhu Q."/>
            <person name="Feng Y."/>
            <person name="Mount A."/>
            <person name="Hedgecock D."/>
            <person name="Xu Z."/>
            <person name="Liu Y."/>
            <person name="Domazet-Loso T."/>
            <person name="Du Y."/>
            <person name="Sun X."/>
            <person name="Zhang S."/>
            <person name="Liu B."/>
            <person name="Cheng P."/>
            <person name="Jiang X."/>
            <person name="Li J."/>
            <person name="Fan D."/>
            <person name="Wang W."/>
            <person name="Fu W."/>
            <person name="Wang T."/>
            <person name="Wang B."/>
            <person name="Zhang J."/>
            <person name="Peng Z."/>
            <person name="Li Y."/>
            <person name="Li N."/>
            <person name="Wang J."/>
            <person name="Chen M."/>
            <person name="He Y."/>
            <person name="Tan F."/>
            <person name="Song X."/>
            <person name="Zheng Q."/>
            <person name="Huang R."/>
            <person name="Yang H."/>
            <person name="Du X."/>
            <person name="Chen L."/>
            <person name="Yang M."/>
            <person name="Gaffney P.M."/>
            <person name="Wang S."/>
            <person name="Luo L."/>
            <person name="She Z."/>
            <person name="Ming Y."/>
            <person name="Huang W."/>
            <person name="Zhang S."/>
            <person name="Huang B."/>
            <person name="Zhang Y."/>
            <person name="Qu T."/>
            <person name="Ni P."/>
            <person name="Miao G."/>
            <person name="Wang J."/>
            <person name="Wang Q."/>
            <person name="Steinberg C.E."/>
            <person name="Wang H."/>
            <person name="Li N."/>
            <person name="Qian L."/>
            <person name="Zhang G."/>
            <person name="Li Y."/>
            <person name="Yang H."/>
            <person name="Liu X."/>
            <person name="Wang J."/>
            <person name="Yin Y."/>
            <person name="Wang J."/>
        </authorList>
    </citation>
    <scope>NUCLEOTIDE SEQUENCE [LARGE SCALE GENOMIC DNA]</scope>
    <source>
        <strain evidence="2">05x7-T-G4-1.051#20</strain>
    </source>
</reference>
<feature type="domain" description="WAP" evidence="1">
    <location>
        <begin position="96"/>
        <end position="138"/>
    </location>
</feature>
<protein>
    <recommendedName>
        <fullName evidence="1">WAP domain-containing protein</fullName>
    </recommendedName>
</protein>
<dbReference type="HOGENOM" id="CLU_1596125_0_0_1"/>
<evidence type="ECO:0000313" key="2">
    <source>
        <dbReference type="EMBL" id="EKC42870.1"/>
    </source>
</evidence>
<dbReference type="SUPFAM" id="SSF57256">
    <property type="entry name" value="Elafin-like"/>
    <property type="match status" value="1"/>
</dbReference>
<dbReference type="GO" id="GO:0005576">
    <property type="term" value="C:extracellular region"/>
    <property type="evidence" value="ECO:0007669"/>
    <property type="project" value="InterPro"/>
</dbReference>
<dbReference type="Pfam" id="PF00095">
    <property type="entry name" value="WAP"/>
    <property type="match status" value="1"/>
</dbReference>
<sequence length="167" mass="19248">MVWIYLLLLSMVQSIYTQTVSRFQNPWVTVVRRHSCSVSMIGRSRFNGRTWREHQNQDARSCFSFCTTDTIVECNIGETCDLSYENCRPSAFNSARPGSCPSPRYSMVPRFTVDCFDDAGCDAPQICCHSYYGSYCWLPNGRRTGRSLIPRITEARRNANRRRTRTG</sequence>
<gene>
    <name evidence="2" type="ORF">CGI_10028837</name>
</gene>
<dbReference type="InterPro" id="IPR008197">
    <property type="entry name" value="WAP_dom"/>
</dbReference>
<dbReference type="EMBL" id="JH817099">
    <property type="protein sequence ID" value="EKC42870.1"/>
    <property type="molecule type" value="Genomic_DNA"/>
</dbReference>
<accession>K1RMN3</accession>